<gene>
    <name evidence="2" type="ORF">M9Y10_019856</name>
</gene>
<keyword evidence="1" id="KW-0472">Membrane</keyword>
<sequence>MTLEAILGSEKKMIVLVSLIMIGAGILADFIVTIVWWSRLHPWFSHAAKSGKTVYSALIAAWVFCLISIIVLALLAVFKFFVQSIYEKIGENRLISIIVIAVVSVLSVVIFICTIIPAGFALKNQNIYEDGEKYNFKCYEYVSEGSIGIYEYFISKYGYDYYETPEYNDFIRWSEKLDSHVMTKNDEWSNYLCAEVGAPALVFSLILLIGVILFFVVAIPVLKGSSDAGGNNSENENPQE</sequence>
<evidence type="ECO:0008006" key="4">
    <source>
        <dbReference type="Google" id="ProtNLM"/>
    </source>
</evidence>
<dbReference type="Proteomes" id="UP001470230">
    <property type="component" value="Unassembled WGS sequence"/>
</dbReference>
<protein>
    <recommendedName>
        <fullName evidence="4">Tetraspanin family protein</fullName>
    </recommendedName>
</protein>
<evidence type="ECO:0000313" key="3">
    <source>
        <dbReference type="Proteomes" id="UP001470230"/>
    </source>
</evidence>
<keyword evidence="3" id="KW-1185">Reference proteome</keyword>
<organism evidence="2 3">
    <name type="scientific">Tritrichomonas musculus</name>
    <dbReference type="NCBI Taxonomy" id="1915356"/>
    <lineage>
        <taxon>Eukaryota</taxon>
        <taxon>Metamonada</taxon>
        <taxon>Parabasalia</taxon>
        <taxon>Tritrichomonadida</taxon>
        <taxon>Tritrichomonadidae</taxon>
        <taxon>Tritrichomonas</taxon>
    </lineage>
</organism>
<accession>A0ABR2HHH5</accession>
<reference evidence="2 3" key="1">
    <citation type="submission" date="2024-04" db="EMBL/GenBank/DDBJ databases">
        <title>Tritrichomonas musculus Genome.</title>
        <authorList>
            <person name="Alves-Ferreira E."/>
            <person name="Grigg M."/>
            <person name="Lorenzi H."/>
            <person name="Galac M."/>
        </authorList>
    </citation>
    <scope>NUCLEOTIDE SEQUENCE [LARGE SCALE GENOMIC DNA]</scope>
    <source>
        <strain evidence="2 3">EAF2021</strain>
    </source>
</reference>
<evidence type="ECO:0000313" key="2">
    <source>
        <dbReference type="EMBL" id="KAK8847270.1"/>
    </source>
</evidence>
<feature type="transmembrane region" description="Helical" evidence="1">
    <location>
        <begin position="57"/>
        <end position="82"/>
    </location>
</feature>
<proteinExistence type="predicted"/>
<comment type="caution">
    <text evidence="2">The sequence shown here is derived from an EMBL/GenBank/DDBJ whole genome shotgun (WGS) entry which is preliminary data.</text>
</comment>
<name>A0ABR2HHH5_9EUKA</name>
<feature type="transmembrane region" description="Helical" evidence="1">
    <location>
        <begin position="12"/>
        <end position="37"/>
    </location>
</feature>
<dbReference type="EMBL" id="JAPFFF010000028">
    <property type="protein sequence ID" value="KAK8847270.1"/>
    <property type="molecule type" value="Genomic_DNA"/>
</dbReference>
<keyword evidence="1" id="KW-0812">Transmembrane</keyword>
<keyword evidence="1" id="KW-1133">Transmembrane helix</keyword>
<feature type="transmembrane region" description="Helical" evidence="1">
    <location>
        <begin position="94"/>
        <end position="120"/>
    </location>
</feature>
<feature type="transmembrane region" description="Helical" evidence="1">
    <location>
        <begin position="200"/>
        <end position="222"/>
    </location>
</feature>
<evidence type="ECO:0000256" key="1">
    <source>
        <dbReference type="SAM" id="Phobius"/>
    </source>
</evidence>